<reference evidence="1 2" key="1">
    <citation type="submission" date="2024-05" db="EMBL/GenBank/DDBJ databases">
        <authorList>
            <person name="Duchaud E."/>
        </authorList>
    </citation>
    <scope>NUCLEOTIDE SEQUENCE [LARGE SCALE GENOMIC DNA]</scope>
    <source>
        <strain evidence="1">Ena-SAMPLE-TAB-13-05-2024-13:56:06:370-140305</strain>
    </source>
</reference>
<dbReference type="EMBL" id="CAXJRC010000007">
    <property type="protein sequence ID" value="CAL2105561.1"/>
    <property type="molecule type" value="Genomic_DNA"/>
</dbReference>
<dbReference type="Proteomes" id="UP001497602">
    <property type="component" value="Unassembled WGS sequence"/>
</dbReference>
<dbReference type="RefSeq" id="WP_348737380.1">
    <property type="nucleotide sequence ID" value="NZ_CAXJRC010000007.1"/>
</dbReference>
<organism evidence="1 2">
    <name type="scientific">Tenacibaculum vairaonense</name>
    <dbReference type="NCBI Taxonomy" id="3137860"/>
    <lineage>
        <taxon>Bacteria</taxon>
        <taxon>Pseudomonadati</taxon>
        <taxon>Bacteroidota</taxon>
        <taxon>Flavobacteriia</taxon>
        <taxon>Flavobacteriales</taxon>
        <taxon>Flavobacteriaceae</taxon>
        <taxon>Tenacibaculum</taxon>
    </lineage>
</organism>
<sequence length="119" mass="14343">MVIVILLIAVGILIYFWNKKVTFYKDRNGKEKIIGEFIKYESVTQKVMRNEYRTSVYPFVKIYLENGESGIFKLNFNNELGKAFNKGEKIELFWSNNELLYWKEYEVGILKYLPEKWMF</sequence>
<proteinExistence type="predicted"/>
<accession>A0ABP1F9R8</accession>
<evidence type="ECO:0000313" key="2">
    <source>
        <dbReference type="Proteomes" id="UP001497602"/>
    </source>
</evidence>
<evidence type="ECO:0000313" key="1">
    <source>
        <dbReference type="EMBL" id="CAL2105561.1"/>
    </source>
</evidence>
<comment type="caution">
    <text evidence="1">The sequence shown here is derived from an EMBL/GenBank/DDBJ whole genome shotgun (WGS) entry which is preliminary data.</text>
</comment>
<evidence type="ECO:0008006" key="3">
    <source>
        <dbReference type="Google" id="ProtNLM"/>
    </source>
</evidence>
<name>A0ABP1F9R8_9FLAO</name>
<protein>
    <recommendedName>
        <fullName evidence="3">DUF3592 domain-containing protein</fullName>
    </recommendedName>
</protein>
<gene>
    <name evidence="1" type="ORF">T190115A13A_160094</name>
</gene>
<keyword evidence="2" id="KW-1185">Reference proteome</keyword>